<dbReference type="AlphaFoldDB" id="A0A382HVX6"/>
<organism evidence="1">
    <name type="scientific">marine metagenome</name>
    <dbReference type="NCBI Taxonomy" id="408172"/>
    <lineage>
        <taxon>unclassified sequences</taxon>
        <taxon>metagenomes</taxon>
        <taxon>ecological metagenomes</taxon>
    </lineage>
</organism>
<accession>A0A382HVX6</accession>
<dbReference type="EMBL" id="UINC01063614">
    <property type="protein sequence ID" value="SVB91430.1"/>
    <property type="molecule type" value="Genomic_DNA"/>
</dbReference>
<gene>
    <name evidence="1" type="ORF">METZ01_LOCUS244284</name>
</gene>
<evidence type="ECO:0000313" key="1">
    <source>
        <dbReference type="EMBL" id="SVB91430.1"/>
    </source>
</evidence>
<proteinExistence type="predicted"/>
<name>A0A382HVX6_9ZZZZ</name>
<protein>
    <submittedName>
        <fullName evidence="1">Uncharacterized protein</fullName>
    </submittedName>
</protein>
<sequence length="49" mass="5451">MIHHFSHSELPCPAIGEVHLAISFGEVLERLRFKFDVPIYLTGACQSPG</sequence>
<reference evidence="1" key="1">
    <citation type="submission" date="2018-05" db="EMBL/GenBank/DDBJ databases">
        <authorList>
            <person name="Lanie J.A."/>
            <person name="Ng W.-L."/>
            <person name="Kazmierczak K.M."/>
            <person name="Andrzejewski T.M."/>
            <person name="Davidsen T.M."/>
            <person name="Wayne K.J."/>
            <person name="Tettelin H."/>
            <person name="Glass J.I."/>
            <person name="Rusch D."/>
            <person name="Podicherti R."/>
            <person name="Tsui H.-C.T."/>
            <person name="Winkler M.E."/>
        </authorList>
    </citation>
    <scope>NUCLEOTIDE SEQUENCE</scope>
</reference>